<evidence type="ECO:0000256" key="1">
    <source>
        <dbReference type="SAM" id="Phobius"/>
    </source>
</evidence>
<reference evidence="3" key="1">
    <citation type="submission" date="2022-11" db="UniProtKB">
        <authorList>
            <consortium name="WormBaseParasite"/>
        </authorList>
    </citation>
    <scope>IDENTIFICATION</scope>
</reference>
<dbReference type="WBParaSite" id="PEQ_0001129901-mRNA-1">
    <property type="protein sequence ID" value="PEQ_0001129901-mRNA-1"/>
    <property type="gene ID" value="PEQ_0001129901"/>
</dbReference>
<evidence type="ECO:0000313" key="3">
    <source>
        <dbReference type="WBParaSite" id="PEQ_0001129901-mRNA-1"/>
    </source>
</evidence>
<keyword evidence="1" id="KW-0812">Transmembrane</keyword>
<name>A0A914S2C3_PAREQ</name>
<sequence>MMRKRNYKILKLIMPFDNGFKRWKNLYEFEEFLIFSITFIYEIKKIFLSLLFLSFYFFRLS</sequence>
<feature type="transmembrane region" description="Helical" evidence="1">
    <location>
        <begin position="32"/>
        <end position="58"/>
    </location>
</feature>
<organism evidence="2 3">
    <name type="scientific">Parascaris equorum</name>
    <name type="common">Equine roundworm</name>
    <dbReference type="NCBI Taxonomy" id="6256"/>
    <lineage>
        <taxon>Eukaryota</taxon>
        <taxon>Metazoa</taxon>
        <taxon>Ecdysozoa</taxon>
        <taxon>Nematoda</taxon>
        <taxon>Chromadorea</taxon>
        <taxon>Rhabditida</taxon>
        <taxon>Spirurina</taxon>
        <taxon>Ascaridomorpha</taxon>
        <taxon>Ascaridoidea</taxon>
        <taxon>Ascarididae</taxon>
        <taxon>Parascaris</taxon>
    </lineage>
</organism>
<evidence type="ECO:0000313" key="2">
    <source>
        <dbReference type="Proteomes" id="UP000887564"/>
    </source>
</evidence>
<proteinExistence type="predicted"/>
<keyword evidence="1" id="KW-0472">Membrane</keyword>
<keyword evidence="2" id="KW-1185">Reference proteome</keyword>
<dbReference type="Proteomes" id="UP000887564">
    <property type="component" value="Unplaced"/>
</dbReference>
<dbReference type="AlphaFoldDB" id="A0A914S2C3"/>
<accession>A0A914S2C3</accession>
<keyword evidence="1" id="KW-1133">Transmembrane helix</keyword>
<protein>
    <submittedName>
        <fullName evidence="3">Uncharacterized protein</fullName>
    </submittedName>
</protein>